<comment type="caution">
    <text evidence="2">The sequence shown here is derived from an EMBL/GenBank/DDBJ whole genome shotgun (WGS) entry which is preliminary data.</text>
</comment>
<dbReference type="PROSITE" id="PS51257">
    <property type="entry name" value="PROKAR_LIPOPROTEIN"/>
    <property type="match status" value="1"/>
</dbReference>
<organism evidence="2 3">
    <name type="scientific">Aquimarina aggregata</name>
    <dbReference type="NCBI Taxonomy" id="1642818"/>
    <lineage>
        <taxon>Bacteria</taxon>
        <taxon>Pseudomonadati</taxon>
        <taxon>Bacteroidota</taxon>
        <taxon>Flavobacteriia</taxon>
        <taxon>Flavobacteriales</taxon>
        <taxon>Flavobacteriaceae</taxon>
        <taxon>Aquimarina</taxon>
    </lineage>
</organism>
<keyword evidence="3" id="KW-1185">Reference proteome</keyword>
<gene>
    <name evidence="2" type="ORF">AWE51_07995</name>
</gene>
<proteinExistence type="predicted"/>
<dbReference type="AlphaFoldDB" id="A0A162Z6K1"/>
<name>A0A162Z6K1_9FLAO</name>
<evidence type="ECO:0000313" key="2">
    <source>
        <dbReference type="EMBL" id="KZS39585.1"/>
    </source>
</evidence>
<feature type="chain" id="PRO_5007841411" evidence="1">
    <location>
        <begin position="21"/>
        <end position="156"/>
    </location>
</feature>
<evidence type="ECO:0000313" key="3">
    <source>
        <dbReference type="Proteomes" id="UP000076715"/>
    </source>
</evidence>
<keyword evidence="1" id="KW-0732">Signal</keyword>
<feature type="signal peptide" evidence="1">
    <location>
        <begin position="1"/>
        <end position="20"/>
    </location>
</feature>
<dbReference type="STRING" id="1642818.AWE51_07995"/>
<evidence type="ECO:0000256" key="1">
    <source>
        <dbReference type="SAM" id="SignalP"/>
    </source>
</evidence>
<dbReference type="RefSeq" id="WP_066315184.1">
    <property type="nucleotide sequence ID" value="NZ_LQRT01000024.1"/>
</dbReference>
<dbReference type="OrthoDB" id="5522116at2"/>
<dbReference type="Proteomes" id="UP000076715">
    <property type="component" value="Unassembled WGS sequence"/>
</dbReference>
<dbReference type="EMBL" id="LQRT01000024">
    <property type="protein sequence ID" value="KZS39585.1"/>
    <property type="molecule type" value="Genomic_DNA"/>
</dbReference>
<reference evidence="2 3" key="1">
    <citation type="submission" date="2016-01" db="EMBL/GenBank/DDBJ databases">
        <title>The draft genome sequence of Aquimarina sp. RZW4-3-2.</title>
        <authorList>
            <person name="Wang Y."/>
        </authorList>
    </citation>
    <scope>NUCLEOTIDE SEQUENCE [LARGE SCALE GENOMIC DNA]</scope>
    <source>
        <strain evidence="2 3">RZW4-3-2</strain>
    </source>
</reference>
<accession>A0A162Z6K1</accession>
<sequence>MKNFSLLILVIVLIYSCNRADDSQDIIPTDSIIFGEIYGACVGDCRNLYLLTAQGVYGDANSNTIYGDWENTTFQNQSLAMDQFDLAKPLLQIPDILLSYEFEIGSQIISDFDYFINLRINGTSKTFVFDELKEDIPLEIKNYINNFIAINSQLKK</sequence>
<protein>
    <submittedName>
        <fullName evidence="2">Uncharacterized protein</fullName>
    </submittedName>
</protein>